<dbReference type="CDD" id="cd00161">
    <property type="entry name" value="beta-trefoil_Ricin-like"/>
    <property type="match status" value="1"/>
</dbReference>
<protein>
    <recommendedName>
        <fullName evidence="2">Ricin B lectin domain-containing protein</fullName>
    </recommendedName>
</protein>
<dbReference type="EMBL" id="BONQ01000026">
    <property type="protein sequence ID" value="GIG43691.1"/>
    <property type="molecule type" value="Genomic_DNA"/>
</dbReference>
<dbReference type="RefSeq" id="WP_203845551.1">
    <property type="nucleotide sequence ID" value="NZ_BAAAVW010000006.1"/>
</dbReference>
<gene>
    <name evidence="3" type="ORF">Dsi01nite_017320</name>
</gene>
<evidence type="ECO:0000256" key="1">
    <source>
        <dbReference type="SAM" id="SignalP"/>
    </source>
</evidence>
<dbReference type="AlphaFoldDB" id="A0A919U9T8"/>
<dbReference type="Gene3D" id="2.80.10.50">
    <property type="match status" value="1"/>
</dbReference>
<evidence type="ECO:0000259" key="2">
    <source>
        <dbReference type="Pfam" id="PF00652"/>
    </source>
</evidence>
<reference evidence="3" key="1">
    <citation type="submission" date="2021-01" db="EMBL/GenBank/DDBJ databases">
        <title>Whole genome shotgun sequence of Dactylosporangium siamense NBRC 106093.</title>
        <authorList>
            <person name="Komaki H."/>
            <person name="Tamura T."/>
        </authorList>
    </citation>
    <scope>NUCLEOTIDE SEQUENCE</scope>
    <source>
        <strain evidence="3">NBRC 106093</strain>
    </source>
</reference>
<dbReference type="Pfam" id="PF00652">
    <property type="entry name" value="Ricin_B_lectin"/>
    <property type="match status" value="1"/>
</dbReference>
<comment type="caution">
    <text evidence="3">The sequence shown here is derived from an EMBL/GenBank/DDBJ whole genome shotgun (WGS) entry which is preliminary data.</text>
</comment>
<feature type="signal peptide" evidence="1">
    <location>
        <begin position="1"/>
        <end position="36"/>
    </location>
</feature>
<evidence type="ECO:0000313" key="4">
    <source>
        <dbReference type="Proteomes" id="UP000660611"/>
    </source>
</evidence>
<evidence type="ECO:0000313" key="3">
    <source>
        <dbReference type="EMBL" id="GIG43691.1"/>
    </source>
</evidence>
<feature type="chain" id="PRO_5037022639" description="Ricin B lectin domain-containing protein" evidence="1">
    <location>
        <begin position="37"/>
        <end position="220"/>
    </location>
</feature>
<dbReference type="PROSITE" id="PS50231">
    <property type="entry name" value="RICIN_B_LECTIN"/>
    <property type="match status" value="1"/>
</dbReference>
<proteinExistence type="predicted"/>
<organism evidence="3 4">
    <name type="scientific">Dactylosporangium siamense</name>
    <dbReference type="NCBI Taxonomy" id="685454"/>
    <lineage>
        <taxon>Bacteria</taxon>
        <taxon>Bacillati</taxon>
        <taxon>Actinomycetota</taxon>
        <taxon>Actinomycetes</taxon>
        <taxon>Micromonosporales</taxon>
        <taxon>Micromonosporaceae</taxon>
        <taxon>Dactylosporangium</taxon>
    </lineage>
</organism>
<keyword evidence="4" id="KW-1185">Reference proteome</keyword>
<name>A0A919U9T8_9ACTN</name>
<dbReference type="InterPro" id="IPR035992">
    <property type="entry name" value="Ricin_B-like_lectins"/>
</dbReference>
<dbReference type="InterPro" id="IPR000772">
    <property type="entry name" value="Ricin_B_lectin"/>
</dbReference>
<dbReference type="SUPFAM" id="SSF50370">
    <property type="entry name" value="Ricin B-like lectins"/>
    <property type="match status" value="1"/>
</dbReference>
<keyword evidence="1" id="KW-0732">Signal</keyword>
<feature type="domain" description="Ricin B lectin" evidence="2">
    <location>
        <begin position="76"/>
        <end position="217"/>
    </location>
</feature>
<sequence length="220" mass="23234">MPELTARRRVWRVVPMAVVATVATVAALFVAPQAVAAPAGPAAAAAAQMPAGLYKVDPPAGAAASGVGTTAVIIAGPIKNADSARCIGIAAGRAGVWTCSGNSDQFWHFATDQPHYCGSSYPYYCWYSLRNGDGKCLALEGNNTYAGTRALGFNCEEYSPGQFWRPFLPDADGNELIGSLAGYYTSSSWVLGVEGGHRENGSAIILWWSDGTQNQRWNLP</sequence>
<dbReference type="Proteomes" id="UP000660611">
    <property type="component" value="Unassembled WGS sequence"/>
</dbReference>
<accession>A0A919U9T8</accession>